<gene>
    <name evidence="1" type="ORF">V1525DRAFT_367713</name>
</gene>
<sequence>MAGAVNLKRSQPTVIVALISLVILIFIFSDVSKVAGVSKVSSVAKLKDQRISGSAIEHHGGLQAIQNSTLGFGAILMLSLMSRTDRQDAISLIASLCDIKITQIMPGVLTEDISEKAYPWGKGLEKLMTPQYKAYLGSWRSHMNTFKYIIDNKIETALIIEDDVDWDLNIKAQFTAFAQGLRSSRLRRPFTEEELERAPYGLDWDIMHLATSKANMAAAPRNKAFIKYNDPYRPTSEVANNGCTGSGDRKWFCFGDVMTFTKLNETERAIYPSYESVGLSAIAVSYRGAQRLLYYLSYKELVDTLDYSIADLLKRGALRGWTVTPPLMSEWKTHGKSDSDLKHVGSATPPGNANGQSAGIAHSARKALAENFEGEDYWKNEAPYWNRDHDKAVTSTGDVKVGSDDW</sequence>
<evidence type="ECO:0000313" key="2">
    <source>
        <dbReference type="Proteomes" id="UP001433508"/>
    </source>
</evidence>
<protein>
    <submittedName>
        <fullName evidence="1">Uncharacterized protein</fullName>
    </submittedName>
</protein>
<dbReference type="Proteomes" id="UP001433508">
    <property type="component" value="Unassembled WGS sequence"/>
</dbReference>
<evidence type="ECO:0000313" key="1">
    <source>
        <dbReference type="EMBL" id="KAK9233958.1"/>
    </source>
</evidence>
<comment type="caution">
    <text evidence="1">The sequence shown here is derived from an EMBL/GenBank/DDBJ whole genome shotgun (WGS) entry which is preliminary data.</text>
</comment>
<proteinExistence type="predicted"/>
<organism evidence="1 2">
    <name type="scientific">Lipomyces kononenkoae</name>
    <name type="common">Yeast</name>
    <dbReference type="NCBI Taxonomy" id="34357"/>
    <lineage>
        <taxon>Eukaryota</taxon>
        <taxon>Fungi</taxon>
        <taxon>Dikarya</taxon>
        <taxon>Ascomycota</taxon>
        <taxon>Saccharomycotina</taxon>
        <taxon>Lipomycetes</taxon>
        <taxon>Lipomycetales</taxon>
        <taxon>Lipomycetaceae</taxon>
        <taxon>Lipomyces</taxon>
    </lineage>
</organism>
<accession>A0ACC3SQQ0</accession>
<name>A0ACC3SQQ0_LIPKO</name>
<reference evidence="2" key="1">
    <citation type="journal article" date="2024" name="Front. Bioeng. Biotechnol.">
        <title>Genome-scale model development and genomic sequencing of the oleaginous clade Lipomyces.</title>
        <authorList>
            <person name="Czajka J.J."/>
            <person name="Han Y."/>
            <person name="Kim J."/>
            <person name="Mondo S.J."/>
            <person name="Hofstad B.A."/>
            <person name="Robles A."/>
            <person name="Haridas S."/>
            <person name="Riley R."/>
            <person name="LaButti K."/>
            <person name="Pangilinan J."/>
            <person name="Andreopoulos W."/>
            <person name="Lipzen A."/>
            <person name="Yan J."/>
            <person name="Wang M."/>
            <person name="Ng V."/>
            <person name="Grigoriev I.V."/>
            <person name="Spatafora J.W."/>
            <person name="Magnuson J.K."/>
            <person name="Baker S.E."/>
            <person name="Pomraning K.R."/>
        </authorList>
    </citation>
    <scope>NUCLEOTIDE SEQUENCE [LARGE SCALE GENOMIC DNA]</scope>
    <source>
        <strain evidence="2">CBS 7786</strain>
    </source>
</reference>
<keyword evidence="2" id="KW-1185">Reference proteome</keyword>
<dbReference type="EMBL" id="MU971542">
    <property type="protein sequence ID" value="KAK9233958.1"/>
    <property type="molecule type" value="Genomic_DNA"/>
</dbReference>